<dbReference type="InParanoid" id="Q7UGH4"/>
<gene>
    <name evidence="2" type="ordered locus">RB5217</name>
</gene>
<dbReference type="EMBL" id="BX294141">
    <property type="protein sequence ID" value="CAD78355.1"/>
    <property type="molecule type" value="Genomic_DNA"/>
</dbReference>
<evidence type="ECO:0000256" key="1">
    <source>
        <dbReference type="SAM" id="MobiDB-lite"/>
    </source>
</evidence>
<dbReference type="STRING" id="243090.RB5217"/>
<keyword evidence="3" id="KW-1185">Reference proteome</keyword>
<dbReference type="AlphaFoldDB" id="Q7UGH4"/>
<feature type="region of interest" description="Disordered" evidence="1">
    <location>
        <begin position="39"/>
        <end position="61"/>
    </location>
</feature>
<dbReference type="KEGG" id="rba:RB5217"/>
<name>Q7UGH4_RHOBA</name>
<reference evidence="2 3" key="1">
    <citation type="journal article" date="2003" name="Proc. Natl. Acad. Sci. U.S.A.">
        <title>Complete genome sequence of the marine planctomycete Pirellula sp. strain 1.</title>
        <authorList>
            <person name="Gloeckner F.O."/>
            <person name="Kube M."/>
            <person name="Bauer M."/>
            <person name="Teeling H."/>
            <person name="Lombardot T."/>
            <person name="Ludwig W."/>
            <person name="Gade D."/>
            <person name="Beck A."/>
            <person name="Borzym K."/>
            <person name="Heitmann K."/>
            <person name="Rabus R."/>
            <person name="Schlesner H."/>
            <person name="Amann R."/>
            <person name="Reinhardt R."/>
        </authorList>
    </citation>
    <scope>NUCLEOTIDE SEQUENCE [LARGE SCALE GENOMIC DNA]</scope>
    <source>
        <strain evidence="3">DSM 10527 / NCIMB 13988 / SH1</strain>
    </source>
</reference>
<evidence type="ECO:0000313" key="2">
    <source>
        <dbReference type="EMBL" id="CAD78355.1"/>
    </source>
</evidence>
<dbReference type="Proteomes" id="UP000001025">
    <property type="component" value="Chromosome"/>
</dbReference>
<dbReference type="EnsemblBacteria" id="CAD78355">
    <property type="protein sequence ID" value="CAD78355"/>
    <property type="gene ID" value="RB5217"/>
</dbReference>
<accession>Q7UGH4</accession>
<dbReference type="HOGENOM" id="CLU_1502324_0_0_0"/>
<proteinExistence type="predicted"/>
<protein>
    <submittedName>
        <fullName evidence="2">Uncharacterized protein</fullName>
    </submittedName>
</protein>
<organism evidence="2 3">
    <name type="scientific">Rhodopirellula baltica (strain DSM 10527 / NCIMB 13988 / SH1)</name>
    <dbReference type="NCBI Taxonomy" id="243090"/>
    <lineage>
        <taxon>Bacteria</taxon>
        <taxon>Pseudomonadati</taxon>
        <taxon>Planctomycetota</taxon>
        <taxon>Planctomycetia</taxon>
        <taxon>Pirellulales</taxon>
        <taxon>Pirellulaceae</taxon>
        <taxon>Rhodopirellula</taxon>
    </lineage>
</organism>
<evidence type="ECO:0000313" key="3">
    <source>
        <dbReference type="Proteomes" id="UP000001025"/>
    </source>
</evidence>
<sequence length="179" mass="19760">MMDGGSGQRHGETRGRKERVRMLWRGNGIGTDHAESLRKKIPGSRCGGRGGRHGDPGPPDPAIGDELFQPGLGLFVSVKIRKVLIDRSVDLRFADVIARHRGGSHQLFTQLNTDIVGTKHLLRGGATISQFTSDIHHPQCFRNCQVFARQFGRGAAFTQLFHGRRCGRLCLSVGHDEEE</sequence>